<dbReference type="GeneID" id="124295546"/>
<name>A0ABM3GNS3_NEOLC</name>
<accession>A0ABM3GNS3</accession>
<evidence type="ECO:0000259" key="1">
    <source>
        <dbReference type="Pfam" id="PF14529"/>
    </source>
</evidence>
<dbReference type="SUPFAM" id="SSF56219">
    <property type="entry name" value="DNase I-like"/>
    <property type="match status" value="1"/>
</dbReference>
<feature type="domain" description="Endonuclease/exonuclease/phosphatase" evidence="1">
    <location>
        <begin position="68"/>
        <end position="186"/>
    </location>
</feature>
<dbReference type="Pfam" id="PF14529">
    <property type="entry name" value="Exo_endo_phos_2"/>
    <property type="match status" value="1"/>
</dbReference>
<sequence>MLQPQIADEHDADILILFEPYRVRQTQDWITNETKTAAIWVRGAARARITARGVGDDYVWARVGAVTYVSVYLTPNCAAAEFRAKVGLLEDGLRDLPGDLVVAGDLNARAVEWGMTATNRRGRLLLEMAARLDLVVANTGDVPTYRRPGFGDSIPDVTMTTDRTLPQIGRWRVLEGYTASDHQYIAFEFSAELAAAPAPTTDVPPELTGRQRAERLADETAKLTTRLCDSTMPKRRYGRNRPPQYWWTDEIAELRKSCLAKRRRVTRAGGRPERITLQAEYKTERKRLTYAIRDSKTRCWKKLCEEVDRDPWGAGYKIVTGRLGARIPPELNGRDKRR</sequence>
<reference evidence="3" key="1">
    <citation type="submission" date="2025-08" db="UniProtKB">
        <authorList>
            <consortium name="RefSeq"/>
        </authorList>
    </citation>
    <scope>IDENTIFICATION</scope>
    <source>
        <tissue evidence="3">Thorax and Abdomen</tissue>
    </source>
</reference>
<evidence type="ECO:0000313" key="2">
    <source>
        <dbReference type="Proteomes" id="UP000829291"/>
    </source>
</evidence>
<keyword evidence="2" id="KW-1185">Reference proteome</keyword>
<dbReference type="RefSeq" id="XP_046601917.1">
    <property type="nucleotide sequence ID" value="XM_046745961.1"/>
</dbReference>
<dbReference type="CDD" id="cd09077">
    <property type="entry name" value="R1-I-EN"/>
    <property type="match status" value="1"/>
</dbReference>
<dbReference type="InterPro" id="IPR036691">
    <property type="entry name" value="Endo/exonu/phosph_ase_sf"/>
</dbReference>
<dbReference type="Gene3D" id="3.60.10.10">
    <property type="entry name" value="Endonuclease/exonuclease/phosphatase"/>
    <property type="match status" value="1"/>
</dbReference>
<dbReference type="InterPro" id="IPR005135">
    <property type="entry name" value="Endo/exonuclease/phosphatase"/>
</dbReference>
<dbReference type="PANTHER" id="PTHR33273:SF4">
    <property type="entry name" value="ENDONUCLEASE_EXONUCLEASE_PHOSPHATASE DOMAIN-CONTAINING PROTEIN"/>
    <property type="match status" value="1"/>
</dbReference>
<dbReference type="Proteomes" id="UP000829291">
    <property type="component" value="Chromosome 7"/>
</dbReference>
<organism evidence="2 3">
    <name type="scientific">Neodiprion lecontei</name>
    <name type="common">Redheaded pine sawfly</name>
    <dbReference type="NCBI Taxonomy" id="441921"/>
    <lineage>
        <taxon>Eukaryota</taxon>
        <taxon>Metazoa</taxon>
        <taxon>Ecdysozoa</taxon>
        <taxon>Arthropoda</taxon>
        <taxon>Hexapoda</taxon>
        <taxon>Insecta</taxon>
        <taxon>Pterygota</taxon>
        <taxon>Neoptera</taxon>
        <taxon>Endopterygota</taxon>
        <taxon>Hymenoptera</taxon>
        <taxon>Tenthredinoidea</taxon>
        <taxon>Diprionidae</taxon>
        <taxon>Diprioninae</taxon>
        <taxon>Neodiprion</taxon>
    </lineage>
</organism>
<gene>
    <name evidence="3" type="primary">LOC124295546</name>
</gene>
<proteinExistence type="predicted"/>
<evidence type="ECO:0000313" key="3">
    <source>
        <dbReference type="RefSeq" id="XP_046601917.1"/>
    </source>
</evidence>
<dbReference type="PANTHER" id="PTHR33273">
    <property type="entry name" value="DOMAIN-CONTAINING PROTEIN, PUTATIVE-RELATED"/>
    <property type="match status" value="1"/>
</dbReference>
<protein>
    <submittedName>
        <fullName evidence="3">Uncharacterized protein LOC124295546</fullName>
    </submittedName>
</protein>